<accession>A0A0F3IR61</accession>
<comment type="caution">
    <text evidence="1">The sequence shown here is derived from an EMBL/GenBank/DDBJ whole genome shotgun (WGS) entry which is preliminary data.</text>
</comment>
<sequence length="266" mass="28629">MIDVLSKLRVNPPSDIWANRAALAAFGAGIYRFTDIGTTGSLWYYDGATWLQVGSIPLMSKSEGYIVASLTGATYSQTGTTITVTLANHRLTSALNGRLIYLTGTGGILSGWYKFTFVSTSQFTCYWPVEQSITGNISNSSGEYVFDIANVALPSGFFSNRTVEIRARFRYENGAVSTKNPRLYLNSTLLLTHTIANNIAASAVNWELSDNGENAQTAFMNSGNLGTGTVGTSLENTGSSSCTIRISVNLALSLTWACLDFVEAIL</sequence>
<dbReference type="RefSeq" id="WP_045777713.1">
    <property type="nucleotide sequence ID" value="NZ_LAJX01000004.1"/>
</dbReference>
<proteinExistence type="predicted"/>
<evidence type="ECO:0000313" key="2">
    <source>
        <dbReference type="Proteomes" id="UP000033684"/>
    </source>
</evidence>
<keyword evidence="2" id="KW-1185">Reference proteome</keyword>
<dbReference type="AlphaFoldDB" id="A0A0F3IR61"/>
<name>A0A0F3IR61_9GAMM</name>
<evidence type="ECO:0000313" key="1">
    <source>
        <dbReference type="EMBL" id="KJV08074.1"/>
    </source>
</evidence>
<organism evidence="1 2">
    <name type="scientific">Methylocucumis oryzae</name>
    <dbReference type="NCBI Taxonomy" id="1632867"/>
    <lineage>
        <taxon>Bacteria</taxon>
        <taxon>Pseudomonadati</taxon>
        <taxon>Pseudomonadota</taxon>
        <taxon>Gammaproteobacteria</taxon>
        <taxon>Methylococcales</taxon>
        <taxon>Methylococcaceae</taxon>
        <taxon>Methylocucumis</taxon>
    </lineage>
</organism>
<dbReference type="EMBL" id="LAJX01000004">
    <property type="protein sequence ID" value="KJV08074.1"/>
    <property type="molecule type" value="Genomic_DNA"/>
</dbReference>
<reference evidence="1 2" key="2">
    <citation type="journal article" date="2016" name="Microb. Ecol.">
        <title>Genome Characteristics of a Novel Type I Methanotroph (Sn10-6) Isolated from a Flooded Indian Rice Field.</title>
        <authorList>
            <person name="Rahalkar M.C."/>
            <person name="Pandit P.S."/>
            <person name="Dhakephalkar P.K."/>
            <person name="Pore S."/>
            <person name="Arora P."/>
            <person name="Kapse N."/>
        </authorList>
    </citation>
    <scope>NUCLEOTIDE SEQUENCE [LARGE SCALE GENOMIC DNA]</scope>
    <source>
        <strain evidence="1 2">Sn10-6</strain>
    </source>
</reference>
<dbReference type="Proteomes" id="UP000033684">
    <property type="component" value="Unassembled WGS sequence"/>
</dbReference>
<gene>
    <name evidence="1" type="ORF">VZ94_00505</name>
</gene>
<protein>
    <submittedName>
        <fullName evidence="1">Uncharacterized protein</fullName>
    </submittedName>
</protein>
<reference evidence="2" key="1">
    <citation type="submission" date="2015-03" db="EMBL/GenBank/DDBJ databases">
        <title>Draft genome sequence of a novel methanotroph (Sn10-6) isolated from flooded ricefield rhizosphere in India.</title>
        <authorList>
            <person name="Pandit P.S."/>
            <person name="Pore S.D."/>
            <person name="Arora P."/>
            <person name="Kapse N.G."/>
            <person name="Dhakephalkar P.K."/>
            <person name="Rahalkar M.C."/>
        </authorList>
    </citation>
    <scope>NUCLEOTIDE SEQUENCE [LARGE SCALE GENOMIC DNA]</scope>
    <source>
        <strain evidence="2">Sn10-6</strain>
    </source>
</reference>